<reference evidence="2" key="1">
    <citation type="journal article" date="2019" name="Int. J. Syst. Evol. Microbiol.">
        <title>The Global Catalogue of Microorganisms (GCM) 10K type strain sequencing project: providing services to taxonomists for standard genome sequencing and annotation.</title>
        <authorList>
            <consortium name="The Broad Institute Genomics Platform"/>
            <consortium name="The Broad Institute Genome Sequencing Center for Infectious Disease"/>
            <person name="Wu L."/>
            <person name="Ma J."/>
        </authorList>
    </citation>
    <scope>NUCLEOTIDE SEQUENCE [LARGE SCALE GENOMIC DNA]</scope>
    <source>
        <strain evidence="2">NBRC 107710</strain>
    </source>
</reference>
<accession>A0ABQ6D2C7</accession>
<name>A0ABQ6D2C7_9HYPH</name>
<keyword evidence="2" id="KW-1185">Reference proteome</keyword>
<dbReference type="EMBL" id="BSPG01000008">
    <property type="protein sequence ID" value="GLS44029.1"/>
    <property type="molecule type" value="Genomic_DNA"/>
</dbReference>
<sequence length="171" mass="18162">MSNLWTGPLGRIGCVQPALITLNEHGYASFSEASVTMGTNRSSARIVLAACLATVLLPAGGCMKEATAPAAAAGTMRERIAALALRQIDFGAISLIPVRFEKSRIAGPFEDGGRSLYCVTSHMKGRSLDKAERPKAVIRDAGGVLTVLRDEDEVCEGHRTEPFTELDSKAT</sequence>
<comment type="caution">
    <text evidence="1">The sequence shown here is derived from an EMBL/GenBank/DDBJ whole genome shotgun (WGS) entry which is preliminary data.</text>
</comment>
<protein>
    <submittedName>
        <fullName evidence="1">Uncharacterized protein</fullName>
    </submittedName>
</protein>
<dbReference type="Proteomes" id="UP001156881">
    <property type="component" value="Unassembled WGS sequence"/>
</dbReference>
<proteinExistence type="predicted"/>
<evidence type="ECO:0000313" key="2">
    <source>
        <dbReference type="Proteomes" id="UP001156881"/>
    </source>
</evidence>
<gene>
    <name evidence="1" type="ORF">GCM10007884_20150</name>
</gene>
<evidence type="ECO:0000313" key="1">
    <source>
        <dbReference type="EMBL" id="GLS44029.1"/>
    </source>
</evidence>
<organism evidence="1 2">
    <name type="scientific">Methylobacterium brachythecii</name>
    <dbReference type="NCBI Taxonomy" id="1176177"/>
    <lineage>
        <taxon>Bacteria</taxon>
        <taxon>Pseudomonadati</taxon>
        <taxon>Pseudomonadota</taxon>
        <taxon>Alphaproteobacteria</taxon>
        <taxon>Hyphomicrobiales</taxon>
        <taxon>Methylobacteriaceae</taxon>
        <taxon>Methylobacterium</taxon>
    </lineage>
</organism>